<feature type="region of interest" description="Disordered" evidence="2">
    <location>
        <begin position="203"/>
        <end position="247"/>
    </location>
</feature>
<evidence type="ECO:0000313" key="3">
    <source>
        <dbReference type="EMBL" id="VVC39564.1"/>
    </source>
</evidence>
<keyword evidence="4" id="KW-1185">Reference proteome</keyword>
<gene>
    <name evidence="3" type="ORF">CINCED_3A020922</name>
</gene>
<feature type="compositionally biased region" description="Low complexity" evidence="2">
    <location>
        <begin position="279"/>
        <end position="292"/>
    </location>
</feature>
<feature type="region of interest" description="Disordered" evidence="2">
    <location>
        <begin position="3012"/>
        <end position="3082"/>
    </location>
</feature>
<feature type="region of interest" description="Disordered" evidence="2">
    <location>
        <begin position="269"/>
        <end position="326"/>
    </location>
</feature>
<sequence>MLNSLRDGQINYGTTNCPSAHVPPHNVVAPIHQNSILPNEQTTSVVYPWNSNPRIDHLYGFHSRYYNLDFPTPYPPATNQYVPPNIYEQNIPQCCQPCCRLRSQNIPKTSPSQVLYNPIRPVQQLNRSYKPKKTLKTPCSEQFLPYIPNDLPVKYDTQNCYQQKYNNSYLNNTNYCPPTNNLWIPPTPNPTWPTERLRPVSRHTGVTSHDFSRNKNYPRLPNYQSNPHPNPTNATHHRPYNYIPSIPDVNDYRPSVYQQNQLIKTHSSDYLSQEQNSRIPISSQNNQIPSSSFQQYYNAPPASYSDISRPSESFKPPQIPPQIPPKSNLNVREFLATWDEGEEETNEKSSESTAPIVVLDCMPVEGDALTKIQEKLNVVSYENLEKVLKENQNPVVINTESNEIDFIQNKAKLPSKPNFEPLDYTKRETGIIKPFITEKKTPPEINTQSEKSYSVNFDGMVAWYGKKNTDISSTDLIEKLADRIFNLSKSQESDGVSFGTAAYTGQITQTNRSIVSSAKDSEKYLQSHQIFDLHHRSEKYIEPSVIYKPNDCNGCNNDSIPTNHSFDSNENNKATTIKSNNTNSSCIVENITKKCLNVTSEQPIPWNLEHSSQEQHLNTSLYDHSVIIKPLDFSSLTDETKGNPFAFDKNTSSINKPNDQYNNVINDTNNYNSPSSNNQHSIQQIDSGNRNFPVIVSPNIHRQEYNGFHESVIQRTGCGDKNKNDKVSPQTDFESMNWNISNDFDKIMKNSHIPMMEPPCMYDRNNYNILDNINSNKNVSNQWKNNVPCVDLTINSKSNSNHDSFFDGWNFIESYENHPSKKNINSPSNNNEVHNPLMYPNPMTSLQESKNKNNDGDKFENVSLGNVKNIPFSKPNDISSNNARSRDVFNLNNRIPDFSDGFELPILNEHHEYMQFKKSSIDSEHRTDGSIFEHLTEPKCNRPTNETTLNVKNDQIKSDNVGLPSFKEKEPLAPMPLPPKLNVVKPIIRDPSQVYTVIKQKVKYDNNSCIDNDNTILNKSGHNLRMNQMNVFNGTDLKSKYNSNIQSNQFDVWSEKFVLKGNLNDSSSAVVQCDVEITQFKSTPENRNTLILKSNIGEHFQDKNTKLLENSNCDLTGVDKININEDDKINTNDFLNCLESTKTDDQKYQDTLDEFETSFGFDMHCNNESNKSFHEDIVDKCLEESIQDQIGEHNVNTTNLTNLSINNIKSSNNIQSPFHCNFQSDYPIKNHFDENKNKSVDLDEKEIINHEKLNTAVFSYHNTIEHDFKLQDNTNINKTEHETDKNLDFNILNDASNDIKQSQNKTEECNSNLLKDSFEEKHDDTNISNTDKNSFNYLTMEDSHFEFNNNKKIIQESTNSKKISDTNNPTEVNDISKKNHCNSPDIDELSNVQTLTTVNDDFKLNINNSNIFETNLITQNTKCTTGTNNNKNNLELSFQYENAENIKNENNNKHIIFQLENNTNIYQTSNFKKIDEFDFEMNYSNSNIYESSNTTNENKIKTQYTYDVNNDEEKMIGKETNINNSLFTEKEHTFEESSSLDCKSNDTHISNGKKTDSINIKNKVIEENNPNHFNSHENLNSNNNAEVENIFRNLCENLTTLNTEKDNSILPENICQNNDNSYDVSKSLRNIENRNESEVIDDNLETKFSESHDKPNETFEECNSVLLNNFINNQPSHLAVGSIKQNELLKEEKTEELMSAEHNSWDPFKYMKNTNENFSDVSIKTIERGHFFTLEEQLSKEIKQSEVELINKNNTQKMQNAIVNTVPSHFTKKILENIKTDLLNAIQNAEKIDSEENCHNNSPRLNSLNHDQQHLTKIGLTDDSVNTRSNPLNDTGLLHKQNTNDVLKVEDLAISKSSFLNCNQKHSNEIIAIHDTTSSESNSLNQFEFPYRQNSDDIFKIIDLSKSGSSLSNSLNDVRFVQNSNDTVEVEDSSKSLPIALNNPEFTYEQQLNDIDKVKESTSFDSGSLNCQQNQNDILEVEDSPISKPIVLNDVDFTLHEYSNKMNDTDDSTNTESNSSDDVEIICKQNFNETIRNGEKHRFSSLNYTESTHQQNSNELFDVDDSNSSSYNSSDDIETNRKQYSDEKIGNGEKHVFNSLNYTESTHQQNSNELFDVDDLNRSSHDTSDEIETNCKQNSNETVSNVETHRFSSLNYTESTHQQNLNALKDVNDSNSFSNDSSNGIEINCEQHSDEMIEIENALKYKSIPLNDTEFSHEQHYNDNNDLTGSVSDSLDDIELTCQQHSNDNLETKNLLKSRPSLLNYEEVISQKPSNEMVEVDDSTSIGENVLNDVELICQQHSNEIAEVQDFSKSGPSSLNHIEITNRPNFNEIVEVNDSNSSNSFDLTCEQHSNEIMADFKVLSEYEHTSLNNIEFTHEPHSNDLIDIDDSTSSECNSLNDVELTCRKHLNDMIEVLDLPESKTTLIHGVGSTFQNYSNEMIEIKNLPESVFTPFNNTKLAHQLHSNEVGQLDKLAYSKSNELNDAELLKFQHNPNKLVDYSTSCSSLDDDELTCQHNELANELGEVEDTYKSGSRILNNNELTHQEHYNDIDRVNVSANFGSNLLDAVKITNQKHSTETVEDPSTFYHTKSVHQQPSKEIVQVNDPICSESNSLYNVQLLKHQYSPKKLIDDSMSNKNSEFVENDNDFKSNNDSCLEKKDSIDEIKLPRVKFILKCHSKTMIKKNVFDEVSIVPYKKLNVAKDEKVIAGHIFKKRINFYKPWISLCKKDIDNSPKEMIKNIVHTKSLTGPEHVSHSNACCGFNNDEENIDSIVMNVPAPEMTFTNEEQCDEMSKIVKDEKSKCVEEVIDSSDTIIVEELVPSVDDILIEKQTFENYGSEKCCEKSLEKDFEIASHKTISKLTKNYVNIRDKFNIRLLARRTNETKRKKRRQWRRKRRQTDNTTGLVVDNGFASKLADDRIELPAAVLRWATTTAAETTNARCKIKVQLPWGRIFNLSNQLDANNYTKLELGPAKVEVRMSETPGEWKLSACRSTTSSKSVVSVRRLVLQRAGTTGGSSKDSSDSGNSTVVSGNIVNDNSSISGNNSSGYSDANSSSSNGSSSRSDGSSDISRNNDGSSQIDCSRKLPKIVIRRNGLNNNYTSYVSCGGFAGGNINEGSPQLTVRLIRDRKLDAMAASGITTLHLKHFIPESDTHDAKRVRYT</sequence>
<feature type="compositionally biased region" description="Basic and acidic residues" evidence="2">
    <location>
        <begin position="2078"/>
        <end position="2090"/>
    </location>
</feature>
<dbReference type="Proteomes" id="UP000325440">
    <property type="component" value="Unassembled WGS sequence"/>
</dbReference>
<keyword evidence="1" id="KW-0175">Coiled coil</keyword>
<evidence type="ECO:0000256" key="2">
    <source>
        <dbReference type="SAM" id="MobiDB-lite"/>
    </source>
</evidence>
<feature type="coiled-coil region" evidence="1">
    <location>
        <begin position="1735"/>
        <end position="1795"/>
    </location>
</feature>
<evidence type="ECO:0000313" key="4">
    <source>
        <dbReference type="Proteomes" id="UP000325440"/>
    </source>
</evidence>
<reference evidence="3 4" key="1">
    <citation type="submission" date="2019-08" db="EMBL/GenBank/DDBJ databases">
        <authorList>
            <person name="Alioto T."/>
            <person name="Alioto T."/>
            <person name="Gomez Garrido J."/>
        </authorList>
    </citation>
    <scope>NUCLEOTIDE SEQUENCE [LARGE SCALE GENOMIC DNA]</scope>
</reference>
<dbReference type="OrthoDB" id="6593172at2759"/>
<feature type="compositionally biased region" description="Polar residues" evidence="2">
    <location>
        <begin position="2050"/>
        <end position="2059"/>
    </location>
</feature>
<protein>
    <submittedName>
        <fullName evidence="3">Uncharacterized protein</fullName>
    </submittedName>
</protein>
<proteinExistence type="predicted"/>
<dbReference type="EMBL" id="CABPRJ010001896">
    <property type="protein sequence ID" value="VVC39564.1"/>
    <property type="molecule type" value="Genomic_DNA"/>
</dbReference>
<organism evidence="3 4">
    <name type="scientific">Cinara cedri</name>
    <dbReference type="NCBI Taxonomy" id="506608"/>
    <lineage>
        <taxon>Eukaryota</taxon>
        <taxon>Metazoa</taxon>
        <taxon>Ecdysozoa</taxon>
        <taxon>Arthropoda</taxon>
        <taxon>Hexapoda</taxon>
        <taxon>Insecta</taxon>
        <taxon>Pterygota</taxon>
        <taxon>Neoptera</taxon>
        <taxon>Paraneoptera</taxon>
        <taxon>Hemiptera</taxon>
        <taxon>Sternorrhyncha</taxon>
        <taxon>Aphidomorpha</taxon>
        <taxon>Aphidoidea</taxon>
        <taxon>Aphididae</taxon>
        <taxon>Lachninae</taxon>
        <taxon>Cinara</taxon>
    </lineage>
</organism>
<evidence type="ECO:0000256" key="1">
    <source>
        <dbReference type="SAM" id="Coils"/>
    </source>
</evidence>
<name>A0A5E4N8X1_9HEMI</name>
<accession>A0A5E4N8X1</accession>
<feature type="compositionally biased region" description="Polar residues" evidence="2">
    <location>
        <begin position="222"/>
        <end position="234"/>
    </location>
</feature>
<feature type="compositionally biased region" description="Low complexity" evidence="2">
    <location>
        <begin position="3012"/>
        <end position="3079"/>
    </location>
</feature>
<feature type="compositionally biased region" description="Polar residues" evidence="2">
    <location>
        <begin position="269"/>
        <end position="278"/>
    </location>
</feature>
<feature type="region of interest" description="Disordered" evidence="2">
    <location>
        <begin position="2050"/>
        <end position="2090"/>
    </location>
</feature>